<dbReference type="Gene3D" id="1.25.10.10">
    <property type="entry name" value="Leucine-rich Repeat Variant"/>
    <property type="match status" value="1"/>
</dbReference>
<evidence type="ECO:0000313" key="1">
    <source>
        <dbReference type="EMBL" id="JAS86603.1"/>
    </source>
</evidence>
<gene>
    <name evidence="1" type="ORF">g.56446</name>
</gene>
<feature type="non-terminal residue" evidence="1">
    <location>
        <position position="170"/>
    </location>
</feature>
<proteinExistence type="predicted"/>
<dbReference type="AlphaFoldDB" id="A0A1B6II76"/>
<accession>A0A1B6II76</accession>
<dbReference type="InterPro" id="IPR011989">
    <property type="entry name" value="ARM-like"/>
</dbReference>
<sequence>FEFMAETFEGIKEMACDNFFKICERCPNQFFLRRDSFYIMDIVIGDLGSITSNLDFSLQRVVLEGLLLVLKNGPKQDLAYVRSIYGAITNQAMLEQGSIDGIPASIGDQNYLMMVVHLVESYALGYRILPGPFNAFAPVDTFVYMYGRCSGLEGRNAVILKKSLCGLFVA</sequence>
<dbReference type="EMBL" id="GECU01021103">
    <property type="protein sequence ID" value="JAS86603.1"/>
    <property type="molecule type" value="Transcribed_RNA"/>
</dbReference>
<feature type="non-terminal residue" evidence="1">
    <location>
        <position position="1"/>
    </location>
</feature>
<organism evidence="1">
    <name type="scientific">Homalodisca liturata</name>
    <dbReference type="NCBI Taxonomy" id="320908"/>
    <lineage>
        <taxon>Eukaryota</taxon>
        <taxon>Metazoa</taxon>
        <taxon>Ecdysozoa</taxon>
        <taxon>Arthropoda</taxon>
        <taxon>Hexapoda</taxon>
        <taxon>Insecta</taxon>
        <taxon>Pterygota</taxon>
        <taxon>Neoptera</taxon>
        <taxon>Paraneoptera</taxon>
        <taxon>Hemiptera</taxon>
        <taxon>Auchenorrhyncha</taxon>
        <taxon>Membracoidea</taxon>
        <taxon>Cicadellidae</taxon>
        <taxon>Cicadellinae</taxon>
        <taxon>Proconiini</taxon>
        <taxon>Homalodisca</taxon>
    </lineage>
</organism>
<name>A0A1B6II76_9HEMI</name>
<reference evidence="1" key="1">
    <citation type="submission" date="2015-11" db="EMBL/GenBank/DDBJ databases">
        <title>De novo transcriptome assembly of four potential Pierce s Disease insect vectors from Arizona vineyards.</title>
        <authorList>
            <person name="Tassone E.E."/>
        </authorList>
    </citation>
    <scope>NUCLEOTIDE SEQUENCE</scope>
</reference>
<protein>
    <submittedName>
        <fullName evidence="1">Uncharacterized protein</fullName>
    </submittedName>
</protein>